<evidence type="ECO:0000313" key="2">
    <source>
        <dbReference type="EMBL" id="CAK9147495.1"/>
    </source>
</evidence>
<feature type="compositionally biased region" description="Polar residues" evidence="1">
    <location>
        <begin position="49"/>
        <end position="65"/>
    </location>
</feature>
<dbReference type="EMBL" id="CAUOFW020001691">
    <property type="protein sequence ID" value="CAK9147495.1"/>
    <property type="molecule type" value="Genomic_DNA"/>
</dbReference>
<dbReference type="Proteomes" id="UP001642360">
    <property type="component" value="Unassembled WGS sequence"/>
</dbReference>
<accession>A0ABC8RVA6</accession>
<keyword evidence="3" id="KW-1185">Reference proteome</keyword>
<reference evidence="2 3" key="1">
    <citation type="submission" date="2024-02" db="EMBL/GenBank/DDBJ databases">
        <authorList>
            <person name="Vignale AGUSTIN F."/>
            <person name="Sosa J E."/>
            <person name="Modenutti C."/>
        </authorList>
    </citation>
    <scope>NUCLEOTIDE SEQUENCE [LARGE SCALE GENOMIC DNA]</scope>
</reference>
<dbReference type="AlphaFoldDB" id="A0ABC8RVA6"/>
<evidence type="ECO:0000256" key="1">
    <source>
        <dbReference type="SAM" id="MobiDB-lite"/>
    </source>
</evidence>
<feature type="compositionally biased region" description="Low complexity" evidence="1">
    <location>
        <begin position="73"/>
        <end position="83"/>
    </location>
</feature>
<gene>
    <name evidence="2" type="ORF">ILEXP_LOCUS15400</name>
</gene>
<name>A0ABC8RVA6_9AQUA</name>
<sequence>MFFDQKNLQNKIHILKNLKTKLSSTTQTPPAIHLHHPALVPPVAPLPPSTNQNQEPTYQHTQHQQKLAHKSTHTQPHTNTNNPTSLVASISFSQIFSSLLHYTYELLTGTDTTKITCS</sequence>
<comment type="caution">
    <text evidence="2">The sequence shown here is derived from an EMBL/GenBank/DDBJ whole genome shotgun (WGS) entry which is preliminary data.</text>
</comment>
<protein>
    <submittedName>
        <fullName evidence="2">Uncharacterized protein</fullName>
    </submittedName>
</protein>
<organism evidence="2 3">
    <name type="scientific">Ilex paraguariensis</name>
    <name type="common">yerba mate</name>
    <dbReference type="NCBI Taxonomy" id="185542"/>
    <lineage>
        <taxon>Eukaryota</taxon>
        <taxon>Viridiplantae</taxon>
        <taxon>Streptophyta</taxon>
        <taxon>Embryophyta</taxon>
        <taxon>Tracheophyta</taxon>
        <taxon>Spermatophyta</taxon>
        <taxon>Magnoliopsida</taxon>
        <taxon>eudicotyledons</taxon>
        <taxon>Gunneridae</taxon>
        <taxon>Pentapetalae</taxon>
        <taxon>asterids</taxon>
        <taxon>campanulids</taxon>
        <taxon>Aquifoliales</taxon>
        <taxon>Aquifoliaceae</taxon>
        <taxon>Ilex</taxon>
    </lineage>
</organism>
<feature type="region of interest" description="Disordered" evidence="1">
    <location>
        <begin position="42"/>
        <end position="83"/>
    </location>
</feature>
<proteinExistence type="predicted"/>
<evidence type="ECO:0000313" key="3">
    <source>
        <dbReference type="Proteomes" id="UP001642360"/>
    </source>
</evidence>